<evidence type="ECO:0000313" key="3">
    <source>
        <dbReference type="Proteomes" id="UP000094336"/>
    </source>
</evidence>
<protein>
    <submittedName>
        <fullName evidence="2">Uncharacterized protein</fullName>
    </submittedName>
</protein>
<gene>
    <name evidence="2" type="ORF">BABINDRAFT_159650</name>
</gene>
<dbReference type="STRING" id="984486.A0A1E3QZU4"/>
<reference evidence="3" key="1">
    <citation type="submission" date="2016-05" db="EMBL/GenBank/DDBJ databases">
        <title>Comparative genomics of biotechnologically important yeasts.</title>
        <authorList>
            <consortium name="DOE Joint Genome Institute"/>
            <person name="Riley R."/>
            <person name="Haridas S."/>
            <person name="Wolfe K.H."/>
            <person name="Lopes M.R."/>
            <person name="Hittinger C.T."/>
            <person name="Goker M."/>
            <person name="Salamov A."/>
            <person name="Wisecaver J."/>
            <person name="Long T.M."/>
            <person name="Aerts A.L."/>
            <person name="Barry K."/>
            <person name="Choi C."/>
            <person name="Clum A."/>
            <person name="Coughlan A.Y."/>
            <person name="Deshpande S."/>
            <person name="Douglass A.P."/>
            <person name="Hanson S.J."/>
            <person name="Klenk H.-P."/>
            <person name="Labutti K."/>
            <person name="Lapidus A."/>
            <person name="Lindquist E."/>
            <person name="Lipzen A."/>
            <person name="Meier-Kolthoff J.P."/>
            <person name="Ohm R.A."/>
            <person name="Otillar R.P."/>
            <person name="Pangilinan J."/>
            <person name="Peng Y."/>
            <person name="Rokas A."/>
            <person name="Rosa C.A."/>
            <person name="Scheuner C."/>
            <person name="Sibirny A.A."/>
            <person name="Slot J.C."/>
            <person name="Stielow J.B."/>
            <person name="Sun H."/>
            <person name="Kurtzman C.P."/>
            <person name="Blackwell M."/>
            <person name="Grigoriev I.V."/>
            <person name="Jeffries T.W."/>
        </authorList>
    </citation>
    <scope>NUCLEOTIDE SEQUENCE [LARGE SCALE GENOMIC DNA]</scope>
    <source>
        <strain evidence="3">NRRL Y-12698</strain>
    </source>
</reference>
<organism evidence="2 3">
    <name type="scientific">Babjeviella inositovora NRRL Y-12698</name>
    <dbReference type="NCBI Taxonomy" id="984486"/>
    <lineage>
        <taxon>Eukaryota</taxon>
        <taxon>Fungi</taxon>
        <taxon>Dikarya</taxon>
        <taxon>Ascomycota</taxon>
        <taxon>Saccharomycotina</taxon>
        <taxon>Pichiomycetes</taxon>
        <taxon>Serinales incertae sedis</taxon>
        <taxon>Babjeviella</taxon>
    </lineage>
</organism>
<dbReference type="GeneID" id="30145650"/>
<accession>A0A1E3QZU4</accession>
<dbReference type="OrthoDB" id="3981190at2759"/>
<evidence type="ECO:0000313" key="2">
    <source>
        <dbReference type="EMBL" id="ODQ83209.1"/>
    </source>
</evidence>
<evidence type="ECO:0000256" key="1">
    <source>
        <dbReference type="SAM" id="MobiDB-lite"/>
    </source>
</evidence>
<name>A0A1E3QZU4_9ASCO</name>
<dbReference type="RefSeq" id="XP_018988537.1">
    <property type="nucleotide sequence ID" value="XM_019127797.1"/>
</dbReference>
<dbReference type="AlphaFoldDB" id="A0A1E3QZU4"/>
<dbReference type="Proteomes" id="UP000094336">
    <property type="component" value="Unassembled WGS sequence"/>
</dbReference>
<feature type="compositionally biased region" description="Polar residues" evidence="1">
    <location>
        <begin position="130"/>
        <end position="140"/>
    </location>
</feature>
<keyword evidence="3" id="KW-1185">Reference proteome</keyword>
<proteinExistence type="predicted"/>
<dbReference type="EMBL" id="KV454426">
    <property type="protein sequence ID" value="ODQ83209.1"/>
    <property type="molecule type" value="Genomic_DNA"/>
</dbReference>
<feature type="region of interest" description="Disordered" evidence="1">
    <location>
        <begin position="125"/>
        <end position="164"/>
    </location>
</feature>
<sequence length="275" mass="31167">MRIAFNRINSFSHKDTFSTTSPDGSLSPVSIFVPIFRDKKDDISCIVENLATGTIQEEDLMNESFISSNTCDAPLNFKDPRFYNVDPEEDTLHELGPNPESPEYSKIKFEKFAQLLLYDGNGKCSKRPKSMSTSTINSETVAEGSLKRKRGSRKSYDGLASPSRSNSIKRIKRLSSRMSRTNETEENITPLVEVEGEAGEMDYSTIKSILKARVNTNLEQESFRAERCDEVDVDDFIEYFESHERKKSEAEPFLGKIRKSQISQYYTDLVSPGCV</sequence>